<feature type="compositionally biased region" description="Low complexity" evidence="1">
    <location>
        <begin position="102"/>
        <end position="111"/>
    </location>
</feature>
<accession>A0A388JW59</accession>
<name>A0A388JW59_CHABU</name>
<protein>
    <submittedName>
        <fullName evidence="2">Uncharacterized protein</fullName>
    </submittedName>
</protein>
<feature type="compositionally biased region" description="Basic and acidic residues" evidence="1">
    <location>
        <begin position="162"/>
        <end position="174"/>
    </location>
</feature>
<organism evidence="2 3">
    <name type="scientific">Chara braunii</name>
    <name type="common">Braun's stonewort</name>
    <dbReference type="NCBI Taxonomy" id="69332"/>
    <lineage>
        <taxon>Eukaryota</taxon>
        <taxon>Viridiplantae</taxon>
        <taxon>Streptophyta</taxon>
        <taxon>Charophyceae</taxon>
        <taxon>Charales</taxon>
        <taxon>Characeae</taxon>
        <taxon>Chara</taxon>
    </lineage>
</organism>
<evidence type="ECO:0000313" key="3">
    <source>
        <dbReference type="Proteomes" id="UP000265515"/>
    </source>
</evidence>
<reference evidence="2 3" key="1">
    <citation type="journal article" date="2018" name="Cell">
        <title>The Chara Genome: Secondary Complexity and Implications for Plant Terrestrialization.</title>
        <authorList>
            <person name="Nishiyama T."/>
            <person name="Sakayama H."/>
            <person name="Vries J.D."/>
            <person name="Buschmann H."/>
            <person name="Saint-Marcoux D."/>
            <person name="Ullrich K.K."/>
            <person name="Haas F.B."/>
            <person name="Vanderstraeten L."/>
            <person name="Becker D."/>
            <person name="Lang D."/>
            <person name="Vosolsobe S."/>
            <person name="Rombauts S."/>
            <person name="Wilhelmsson P.K.I."/>
            <person name="Janitza P."/>
            <person name="Kern R."/>
            <person name="Heyl A."/>
            <person name="Rumpler F."/>
            <person name="Villalobos L.I.A.C."/>
            <person name="Clay J.M."/>
            <person name="Skokan R."/>
            <person name="Toyoda A."/>
            <person name="Suzuki Y."/>
            <person name="Kagoshima H."/>
            <person name="Schijlen E."/>
            <person name="Tajeshwar N."/>
            <person name="Catarino B."/>
            <person name="Hetherington A.J."/>
            <person name="Saltykova A."/>
            <person name="Bonnot C."/>
            <person name="Breuninger H."/>
            <person name="Symeonidi A."/>
            <person name="Radhakrishnan G.V."/>
            <person name="Van Nieuwerburgh F."/>
            <person name="Deforce D."/>
            <person name="Chang C."/>
            <person name="Karol K.G."/>
            <person name="Hedrich R."/>
            <person name="Ulvskov P."/>
            <person name="Glockner G."/>
            <person name="Delwiche C.F."/>
            <person name="Petrasek J."/>
            <person name="Van de Peer Y."/>
            <person name="Friml J."/>
            <person name="Beilby M."/>
            <person name="Dolan L."/>
            <person name="Kohara Y."/>
            <person name="Sugano S."/>
            <person name="Fujiyama A."/>
            <person name="Delaux P.-M."/>
            <person name="Quint M."/>
            <person name="TheiBen G."/>
            <person name="Hagemann M."/>
            <person name="Harholt J."/>
            <person name="Dunand C."/>
            <person name="Zachgo S."/>
            <person name="Langdale J."/>
            <person name="Maumus F."/>
            <person name="Straeten D.V.D."/>
            <person name="Gould S.B."/>
            <person name="Rensing S.A."/>
        </authorList>
    </citation>
    <scope>NUCLEOTIDE SEQUENCE [LARGE SCALE GENOMIC DNA]</scope>
    <source>
        <strain evidence="2 3">S276</strain>
    </source>
</reference>
<feature type="compositionally biased region" description="Gly residues" evidence="1">
    <location>
        <begin position="175"/>
        <end position="185"/>
    </location>
</feature>
<comment type="caution">
    <text evidence="2">The sequence shown here is derived from an EMBL/GenBank/DDBJ whole genome shotgun (WGS) entry which is preliminary data.</text>
</comment>
<evidence type="ECO:0000256" key="1">
    <source>
        <dbReference type="SAM" id="MobiDB-lite"/>
    </source>
</evidence>
<feature type="region of interest" description="Disordered" evidence="1">
    <location>
        <begin position="160"/>
        <end position="213"/>
    </location>
</feature>
<dbReference type="EMBL" id="BFEA01000025">
    <property type="protein sequence ID" value="GBG62020.1"/>
    <property type="molecule type" value="Genomic_DNA"/>
</dbReference>
<feature type="region of interest" description="Disordered" evidence="1">
    <location>
        <begin position="63"/>
        <end position="126"/>
    </location>
</feature>
<proteinExistence type="predicted"/>
<evidence type="ECO:0000313" key="2">
    <source>
        <dbReference type="EMBL" id="GBG62020.1"/>
    </source>
</evidence>
<sequence>MQPPLVDHLRTVVVDRAWANLCTVGGGIVKDVQRMRQGVGASLSARDHGDMDDRCSPHLLDVVRPGRDPSPTVPRGEEESHPAVADARGREACGRGRGSVGGRVPESGSEVDTGNDAAQPEGGDVLGRRRTRPWLLEKRIDLARFMKEDDAMMQMASGRLKHVAESGVSDKETPGGHGSSKGGSRSGASAEKSEGLPKKRRGATGKDCASDHLPVSSMERVVLDSSMAVREGMDMAAGTLARASTEGVKLVATHVGAVASAIKEGNVVLQLLVGIMAEHRGVGTGMRGGDPNDASPSNR</sequence>
<dbReference type="Gramene" id="GBG62020">
    <property type="protein sequence ID" value="GBG62020"/>
    <property type="gene ID" value="CBR_g28496"/>
</dbReference>
<feature type="compositionally biased region" description="Basic and acidic residues" evidence="1">
    <location>
        <begin position="75"/>
        <end position="94"/>
    </location>
</feature>
<keyword evidence="3" id="KW-1185">Reference proteome</keyword>
<dbReference type="AlphaFoldDB" id="A0A388JW59"/>
<dbReference type="Proteomes" id="UP000265515">
    <property type="component" value="Unassembled WGS sequence"/>
</dbReference>
<gene>
    <name evidence="2" type="ORF">CBR_g28496</name>
</gene>